<keyword evidence="3" id="KW-1185">Reference proteome</keyword>
<dbReference type="AlphaFoldDB" id="A0AAX6G857"/>
<keyword evidence="1" id="KW-0812">Transmembrane</keyword>
<keyword evidence="1" id="KW-1133">Transmembrane helix</keyword>
<name>A0AAX6G857_IRIPA</name>
<gene>
    <name evidence="2" type="ORF">M6B38_382080</name>
</gene>
<reference evidence="2" key="2">
    <citation type="submission" date="2023-04" db="EMBL/GenBank/DDBJ databases">
        <authorList>
            <person name="Bruccoleri R.E."/>
            <person name="Oakeley E.J."/>
            <person name="Faust A.-M."/>
            <person name="Dessus-Babus S."/>
            <person name="Altorfer M."/>
            <person name="Burckhardt D."/>
            <person name="Oertli M."/>
            <person name="Naumann U."/>
            <person name="Petersen F."/>
            <person name="Wong J."/>
        </authorList>
    </citation>
    <scope>NUCLEOTIDE SEQUENCE</scope>
    <source>
        <strain evidence="2">GSM-AAB239-AS_SAM_17_03QT</strain>
        <tissue evidence="2">Leaf</tissue>
    </source>
</reference>
<evidence type="ECO:0000256" key="1">
    <source>
        <dbReference type="SAM" id="Phobius"/>
    </source>
</evidence>
<feature type="transmembrane region" description="Helical" evidence="1">
    <location>
        <begin position="16"/>
        <end position="35"/>
    </location>
</feature>
<dbReference type="EMBL" id="JANAVB010021999">
    <property type="protein sequence ID" value="KAJ6824548.1"/>
    <property type="molecule type" value="Genomic_DNA"/>
</dbReference>
<sequence length="74" mass="8544">MSRSHTLQCERQRRKIMLGSWLGLVGTAVVGGWCWTEERGRARWRPRRIERRSTGRSAEGCGFTTMGVHVLRTQ</sequence>
<protein>
    <submittedName>
        <fullName evidence="2">Uncharacterized protein</fullName>
    </submittedName>
</protein>
<organism evidence="2 3">
    <name type="scientific">Iris pallida</name>
    <name type="common">Sweet iris</name>
    <dbReference type="NCBI Taxonomy" id="29817"/>
    <lineage>
        <taxon>Eukaryota</taxon>
        <taxon>Viridiplantae</taxon>
        <taxon>Streptophyta</taxon>
        <taxon>Embryophyta</taxon>
        <taxon>Tracheophyta</taxon>
        <taxon>Spermatophyta</taxon>
        <taxon>Magnoliopsida</taxon>
        <taxon>Liliopsida</taxon>
        <taxon>Asparagales</taxon>
        <taxon>Iridaceae</taxon>
        <taxon>Iridoideae</taxon>
        <taxon>Irideae</taxon>
        <taxon>Iris</taxon>
    </lineage>
</organism>
<dbReference type="Proteomes" id="UP001140949">
    <property type="component" value="Unassembled WGS sequence"/>
</dbReference>
<evidence type="ECO:0000313" key="2">
    <source>
        <dbReference type="EMBL" id="KAJ6824548.1"/>
    </source>
</evidence>
<keyword evidence="1" id="KW-0472">Membrane</keyword>
<reference evidence="2" key="1">
    <citation type="journal article" date="2023" name="GigaByte">
        <title>Genome assembly of the bearded iris, Iris pallida Lam.</title>
        <authorList>
            <person name="Bruccoleri R.E."/>
            <person name="Oakeley E.J."/>
            <person name="Faust A.M.E."/>
            <person name="Altorfer M."/>
            <person name="Dessus-Babus S."/>
            <person name="Burckhardt D."/>
            <person name="Oertli M."/>
            <person name="Naumann U."/>
            <person name="Petersen F."/>
            <person name="Wong J."/>
        </authorList>
    </citation>
    <scope>NUCLEOTIDE SEQUENCE</scope>
    <source>
        <strain evidence="2">GSM-AAB239-AS_SAM_17_03QT</strain>
    </source>
</reference>
<accession>A0AAX6G857</accession>
<comment type="caution">
    <text evidence="2">The sequence shown here is derived from an EMBL/GenBank/DDBJ whole genome shotgun (WGS) entry which is preliminary data.</text>
</comment>
<evidence type="ECO:0000313" key="3">
    <source>
        <dbReference type="Proteomes" id="UP001140949"/>
    </source>
</evidence>
<proteinExistence type="predicted"/>